<name>A0A3Q2ZH08_KRYMA</name>
<dbReference type="GeneTree" id="ENSGT00940000171777"/>
<reference evidence="2" key="2">
    <citation type="submission" date="2025-09" db="UniProtKB">
        <authorList>
            <consortium name="Ensembl"/>
        </authorList>
    </citation>
    <scope>IDENTIFICATION</scope>
</reference>
<sequence length="277" mass="31709">MSDWCLETPSCSRPENRIPSGRQLLRTPPMADVKKQLNFCDEDFKAANCTPHADPNPSPAFGGSFTETAALDSMLKGMKGYQLTSSDLEFIKKMKEQQLVKKLQADLEAAQKLLKKETMLLELAYASRKMALDELDKFPSCEVLTEWAKLVLRNKACLMELDGLDVKSLLAVTTMDDVQSFMKEKKKEIDEIKRRAAEKRKKDKEKREELEKQVACEELKIQELMRQLADLKSDLSQQEEMNCNSRFGNNAARWDQSHVTELHRVQEGELNLTFSAR</sequence>
<organism evidence="2 3">
    <name type="scientific">Kryptolebias marmoratus</name>
    <name type="common">Mangrove killifish</name>
    <name type="synonym">Rivulus marmoratus</name>
    <dbReference type="NCBI Taxonomy" id="37003"/>
    <lineage>
        <taxon>Eukaryota</taxon>
        <taxon>Metazoa</taxon>
        <taxon>Chordata</taxon>
        <taxon>Craniata</taxon>
        <taxon>Vertebrata</taxon>
        <taxon>Euteleostomi</taxon>
        <taxon>Actinopterygii</taxon>
        <taxon>Neopterygii</taxon>
        <taxon>Teleostei</taxon>
        <taxon>Neoteleostei</taxon>
        <taxon>Acanthomorphata</taxon>
        <taxon>Ovalentaria</taxon>
        <taxon>Atherinomorphae</taxon>
        <taxon>Cyprinodontiformes</taxon>
        <taxon>Rivulidae</taxon>
        <taxon>Kryptolebias</taxon>
    </lineage>
</organism>
<reference evidence="2" key="1">
    <citation type="submission" date="2025-08" db="UniProtKB">
        <authorList>
            <consortium name="Ensembl"/>
        </authorList>
    </citation>
    <scope>IDENTIFICATION</scope>
</reference>
<dbReference type="AlphaFoldDB" id="A0A3Q2ZH08"/>
<dbReference type="Ensembl" id="ENSKMAT00000003048.1">
    <property type="protein sequence ID" value="ENSKMAP00000002986.1"/>
    <property type="gene ID" value="ENSKMAG00000002299.1"/>
</dbReference>
<proteinExistence type="predicted"/>
<evidence type="ECO:0000256" key="1">
    <source>
        <dbReference type="SAM" id="Coils"/>
    </source>
</evidence>
<evidence type="ECO:0000313" key="3">
    <source>
        <dbReference type="Proteomes" id="UP000264800"/>
    </source>
</evidence>
<feature type="coiled-coil region" evidence="1">
    <location>
        <begin position="175"/>
        <end position="241"/>
    </location>
</feature>
<keyword evidence="3" id="KW-1185">Reference proteome</keyword>
<evidence type="ECO:0000313" key="2">
    <source>
        <dbReference type="Ensembl" id="ENSKMAP00000002986.1"/>
    </source>
</evidence>
<dbReference type="Proteomes" id="UP000264800">
    <property type="component" value="Unplaced"/>
</dbReference>
<protein>
    <submittedName>
        <fullName evidence="2">Eukaryotic translation initiation factor 3 subunit A-like</fullName>
    </submittedName>
</protein>
<accession>A0A3Q2ZH08</accession>
<keyword evidence="1" id="KW-0175">Coiled coil</keyword>
<feature type="coiled-coil region" evidence="1">
    <location>
        <begin position="93"/>
        <end position="120"/>
    </location>
</feature>